<dbReference type="InterPro" id="IPR036378">
    <property type="entry name" value="FAS1_dom_sf"/>
</dbReference>
<evidence type="ECO:0000259" key="2">
    <source>
        <dbReference type="PROSITE" id="PS50213"/>
    </source>
</evidence>
<proteinExistence type="predicted"/>
<dbReference type="GO" id="GO:0005615">
    <property type="term" value="C:extracellular space"/>
    <property type="evidence" value="ECO:0007669"/>
    <property type="project" value="TreeGrafter"/>
</dbReference>
<dbReference type="PANTHER" id="PTHR10900">
    <property type="entry name" value="PERIOSTIN-RELATED"/>
    <property type="match status" value="1"/>
</dbReference>
<dbReference type="Gene3D" id="2.30.180.10">
    <property type="entry name" value="FAS1 domain"/>
    <property type="match status" value="2"/>
</dbReference>
<organism evidence="3 4">
    <name type="scientific">Arcicella aurantiaca</name>
    <dbReference type="NCBI Taxonomy" id="591202"/>
    <lineage>
        <taxon>Bacteria</taxon>
        <taxon>Pseudomonadati</taxon>
        <taxon>Bacteroidota</taxon>
        <taxon>Cytophagia</taxon>
        <taxon>Cytophagales</taxon>
        <taxon>Flectobacillaceae</taxon>
        <taxon>Arcicella</taxon>
    </lineage>
</organism>
<dbReference type="Pfam" id="PF02469">
    <property type="entry name" value="Fasciclin"/>
    <property type="match status" value="1"/>
</dbReference>
<keyword evidence="1" id="KW-0472">Membrane</keyword>
<evidence type="ECO:0000256" key="1">
    <source>
        <dbReference type="SAM" id="Phobius"/>
    </source>
</evidence>
<accession>A0A316DKM0</accession>
<protein>
    <submittedName>
        <fullName evidence="3">Uncharacterized protein DUF5108</fullName>
    </submittedName>
</protein>
<dbReference type="Proteomes" id="UP000245489">
    <property type="component" value="Unassembled WGS sequence"/>
</dbReference>
<keyword evidence="4" id="KW-1185">Reference proteome</keyword>
<keyword evidence="1" id="KW-1133">Transmembrane helix</keyword>
<dbReference type="SMART" id="SM00554">
    <property type="entry name" value="FAS1"/>
    <property type="match status" value="1"/>
</dbReference>
<evidence type="ECO:0000313" key="4">
    <source>
        <dbReference type="Proteomes" id="UP000245489"/>
    </source>
</evidence>
<comment type="caution">
    <text evidence="3">The sequence shown here is derived from an EMBL/GenBank/DDBJ whole genome shotgun (WGS) entry which is preliminary data.</text>
</comment>
<dbReference type="InterPro" id="IPR050904">
    <property type="entry name" value="Adhesion/Biosynth-related"/>
</dbReference>
<dbReference type="SUPFAM" id="SSF82153">
    <property type="entry name" value="FAS1 domain"/>
    <property type="match status" value="2"/>
</dbReference>
<feature type="transmembrane region" description="Helical" evidence="1">
    <location>
        <begin position="20"/>
        <end position="39"/>
    </location>
</feature>
<dbReference type="EMBL" id="QGGO01000031">
    <property type="protein sequence ID" value="PWK18118.1"/>
    <property type="molecule type" value="Genomic_DNA"/>
</dbReference>
<reference evidence="3 4" key="1">
    <citation type="submission" date="2018-05" db="EMBL/GenBank/DDBJ databases">
        <title>Genomic Encyclopedia of Archaeal and Bacterial Type Strains, Phase II (KMG-II): from individual species to whole genera.</title>
        <authorList>
            <person name="Goeker M."/>
        </authorList>
    </citation>
    <scope>NUCLEOTIDE SEQUENCE [LARGE SCALE GENOMIC DNA]</scope>
    <source>
        <strain evidence="3 4">DSM 22214</strain>
    </source>
</reference>
<feature type="domain" description="FAS1" evidence="2">
    <location>
        <begin position="53"/>
        <end position="191"/>
    </location>
</feature>
<dbReference type="PROSITE" id="PS50213">
    <property type="entry name" value="FAS1"/>
    <property type="match status" value="2"/>
</dbReference>
<dbReference type="InterPro" id="IPR000782">
    <property type="entry name" value="FAS1_domain"/>
</dbReference>
<dbReference type="AlphaFoldDB" id="A0A316DKM0"/>
<keyword evidence="1" id="KW-0812">Transmembrane</keyword>
<gene>
    <name evidence="3" type="ORF">LV89_04145</name>
</gene>
<sequence length="575" mass="63721">MKSFLDSYSIFNFNKVMKKISKSLFILMASIFGSLYLLGCTEIQIVETTTTDVNMYSYLRKYPDKYSDFATVLDRAGYASFLDAYGAYTMFVPTNAGVQAFLKEMNKTSADQLTVEEAKDIAKIHIIRDTLTTKSFKDGKLPLITMYGQYLIGGVSFNNGVSSFSLNRQASVIESNITVGNGILHIIDKTLKPAKLSLSAMIESNPNYSIFTQALKETGYYDSLKVVDPDLSKRWSTVITESNAVLGNAGITSYDVLKKRYSNTGNPRLKTDSLNLYVAYHILPGIKYLADIISSASHLTKIPLEVVTSKLDGQTVLLNDVDFNGIHEQGIELDRNLSDNASTNGVLHAANAHFVVKFRKPTPIHWKVSDFPEIRKLPAYFRKQGYAFAMESIKDWSWQMNTISYVYGTGGVTATTYFNDCLQIPLGLGNAARSNWIEMKTPLIVKGKYKVWLCYRAQKQSGTLGTTGGSVNVVQVSVNGDPLPRPVTFTDQAPTGTAGELESLGWKMYMNNVTSLFACGRLLGTVDIKTTDRHTLRMQSISGGQNTNNVDLIQFIPVDMNQLSPKFTQSGLMVP</sequence>
<dbReference type="PANTHER" id="PTHR10900:SF77">
    <property type="entry name" value="FI19380P1"/>
    <property type="match status" value="1"/>
</dbReference>
<feature type="domain" description="FAS1" evidence="2">
    <location>
        <begin position="195"/>
        <end position="354"/>
    </location>
</feature>
<name>A0A316DKM0_9BACT</name>
<evidence type="ECO:0000313" key="3">
    <source>
        <dbReference type="EMBL" id="PWK18118.1"/>
    </source>
</evidence>